<evidence type="ECO:0000256" key="1">
    <source>
        <dbReference type="SAM" id="Coils"/>
    </source>
</evidence>
<accession>A0A917EFV7</accession>
<sequence>MTTTDIIEIDIPHKTDVPALFETKDGVPNLVAKIEKQARSFAIDYTTEAGRKEAKSLAAKVSRSKTLIDEVGKEQNEERNRLNKEVNALRNLATSRLDALRDEIKAPVVEWEKKEAERVRLHMLAMDAFDLGRVSSNNSSIDIQGVINSIRDTKIDETWEEYEADAKAAKAEALVKFQADLGIARQREDQEKELEALRAEKAKREAEDAERAEKEASEKAEQERKAEAERQSKEAAAAAEAKAKADAEAAERRHKEELAAAQRRADEAAAAERAQIEAEKKAEAEAEEKRRSDKLHRMQITTEIVVAMKALKPEGYEDIVDAMIDGKIPHVKVSL</sequence>
<feature type="compositionally biased region" description="Basic and acidic residues" evidence="2">
    <location>
        <begin position="274"/>
        <end position="291"/>
    </location>
</feature>
<protein>
    <recommendedName>
        <fullName evidence="5">DUF1351 domain-containing protein</fullName>
    </recommendedName>
</protein>
<dbReference type="AlphaFoldDB" id="A0A917EFV7"/>
<evidence type="ECO:0000256" key="2">
    <source>
        <dbReference type="SAM" id="MobiDB-lite"/>
    </source>
</evidence>
<feature type="coiled-coil region" evidence="1">
    <location>
        <begin position="72"/>
        <end position="103"/>
    </location>
</feature>
<evidence type="ECO:0008006" key="5">
    <source>
        <dbReference type="Google" id="ProtNLM"/>
    </source>
</evidence>
<feature type="region of interest" description="Disordered" evidence="2">
    <location>
        <begin position="199"/>
        <end position="294"/>
    </location>
</feature>
<evidence type="ECO:0000313" key="3">
    <source>
        <dbReference type="EMBL" id="GGE30213.1"/>
    </source>
</evidence>
<dbReference type="Proteomes" id="UP000612855">
    <property type="component" value="Unassembled WGS sequence"/>
</dbReference>
<reference evidence="4" key="1">
    <citation type="journal article" date="2019" name="Int. J. Syst. Evol. Microbiol.">
        <title>The Global Catalogue of Microorganisms (GCM) 10K type strain sequencing project: providing services to taxonomists for standard genome sequencing and annotation.</title>
        <authorList>
            <consortium name="The Broad Institute Genomics Platform"/>
            <consortium name="The Broad Institute Genome Sequencing Center for Infectious Disease"/>
            <person name="Wu L."/>
            <person name="Ma J."/>
        </authorList>
    </citation>
    <scope>NUCLEOTIDE SEQUENCE [LARGE SCALE GENOMIC DNA]</scope>
    <source>
        <strain evidence="4">CGMCC 1.12664</strain>
    </source>
</reference>
<dbReference type="RefSeq" id="WP_188477299.1">
    <property type="nucleotide sequence ID" value="NZ_BMFJ01000001.1"/>
</dbReference>
<comment type="caution">
    <text evidence="3">The sequence shown here is derived from an EMBL/GenBank/DDBJ whole genome shotgun (WGS) entry which is preliminary data.</text>
</comment>
<proteinExistence type="predicted"/>
<organism evidence="3 4">
    <name type="scientific">Primorskyibacter flagellatus</name>
    <dbReference type="NCBI Taxonomy" id="1387277"/>
    <lineage>
        <taxon>Bacteria</taxon>
        <taxon>Pseudomonadati</taxon>
        <taxon>Pseudomonadota</taxon>
        <taxon>Alphaproteobacteria</taxon>
        <taxon>Rhodobacterales</taxon>
        <taxon>Roseobacteraceae</taxon>
        <taxon>Primorskyibacter</taxon>
    </lineage>
</organism>
<gene>
    <name evidence="3" type="ORF">GCM10011360_17840</name>
</gene>
<feature type="compositionally biased region" description="Basic and acidic residues" evidence="2">
    <location>
        <begin position="241"/>
        <end position="267"/>
    </location>
</feature>
<dbReference type="EMBL" id="BMFJ01000001">
    <property type="protein sequence ID" value="GGE30213.1"/>
    <property type="molecule type" value="Genomic_DNA"/>
</dbReference>
<evidence type="ECO:0000313" key="4">
    <source>
        <dbReference type="Proteomes" id="UP000612855"/>
    </source>
</evidence>
<name>A0A917EFV7_9RHOB</name>
<feature type="compositionally biased region" description="Basic and acidic residues" evidence="2">
    <location>
        <begin position="199"/>
        <end position="233"/>
    </location>
</feature>
<keyword evidence="1" id="KW-0175">Coiled coil</keyword>
<keyword evidence="4" id="KW-1185">Reference proteome</keyword>